<proteinExistence type="predicted"/>
<gene>
    <name evidence="2" type="ORF">CANINC_003675</name>
</gene>
<dbReference type="OrthoDB" id="167398at2759"/>
<feature type="signal peptide" evidence="1">
    <location>
        <begin position="1"/>
        <end position="20"/>
    </location>
</feature>
<sequence>MKNSHIGSLALLLLATSSNALLGLGQNDLYPPDACGNTCITYFNSYRLTCSTLEEPSASDHSMMNMEADSAEAPVYITSDECRASNYPYIASIAWCWELNCLEISKVSNQKFVHALSETLPGVNASSFIDALSQGAPTKHDDPDQEELYLIEPLLVDNESFTIQYTTARDFLSNEFTSARMGVTLIMITWAL</sequence>
<feature type="non-terminal residue" evidence="2">
    <location>
        <position position="192"/>
    </location>
</feature>
<evidence type="ECO:0000313" key="2">
    <source>
        <dbReference type="EMBL" id="TID19792.1"/>
    </source>
</evidence>
<dbReference type="EMBL" id="SELW01000594">
    <property type="protein sequence ID" value="TID19792.1"/>
    <property type="molecule type" value="Genomic_DNA"/>
</dbReference>
<accession>A0A4T0WZI2</accession>
<dbReference type="Proteomes" id="UP000307173">
    <property type="component" value="Unassembled WGS sequence"/>
</dbReference>
<feature type="chain" id="PRO_5020459061" evidence="1">
    <location>
        <begin position="21"/>
        <end position="192"/>
    </location>
</feature>
<protein>
    <submittedName>
        <fullName evidence="2">Uncharacterized protein</fullName>
    </submittedName>
</protein>
<keyword evidence="3" id="KW-1185">Reference proteome</keyword>
<evidence type="ECO:0000256" key="1">
    <source>
        <dbReference type="SAM" id="SignalP"/>
    </source>
</evidence>
<evidence type="ECO:0000313" key="3">
    <source>
        <dbReference type="Proteomes" id="UP000307173"/>
    </source>
</evidence>
<reference evidence="2 3" key="1">
    <citation type="journal article" date="2019" name="Front. Genet.">
        <title>Whole-Genome Sequencing of the Opportunistic Yeast Pathogen Candida inconspicua Uncovers Its Hybrid Origin.</title>
        <authorList>
            <person name="Mixao V."/>
            <person name="Hansen A.P."/>
            <person name="Saus E."/>
            <person name="Boekhout T."/>
            <person name="Lass-Florl C."/>
            <person name="Gabaldon T."/>
        </authorList>
    </citation>
    <scope>NUCLEOTIDE SEQUENCE [LARGE SCALE GENOMIC DNA]</scope>
    <source>
        <strain evidence="2 3">CBS 180</strain>
    </source>
</reference>
<name>A0A4T0WZI2_9ASCO</name>
<comment type="caution">
    <text evidence="2">The sequence shown here is derived from an EMBL/GenBank/DDBJ whole genome shotgun (WGS) entry which is preliminary data.</text>
</comment>
<organism evidence="2 3">
    <name type="scientific">Pichia inconspicua</name>
    <dbReference type="NCBI Taxonomy" id="52247"/>
    <lineage>
        <taxon>Eukaryota</taxon>
        <taxon>Fungi</taxon>
        <taxon>Dikarya</taxon>
        <taxon>Ascomycota</taxon>
        <taxon>Saccharomycotina</taxon>
        <taxon>Pichiomycetes</taxon>
        <taxon>Pichiales</taxon>
        <taxon>Pichiaceae</taxon>
        <taxon>Pichia</taxon>
    </lineage>
</organism>
<dbReference type="AlphaFoldDB" id="A0A4T0WZI2"/>
<keyword evidence="1" id="KW-0732">Signal</keyword>